<keyword evidence="1" id="KW-0472">Membrane</keyword>
<keyword evidence="1" id="KW-0812">Transmembrane</keyword>
<sequence>MKENLYDIIRISMNNPNDRKILVLLKYLENRDSKEEKTYIQLLNIYPENEYFEKLIIEELLSLKLMDKNIIKEREQTETGYVRLAEYTPITNACGRLKLTSNYFPSESKKHKWDIARGQFAIVISIISVIISILAIIF</sequence>
<feature type="transmembrane region" description="Helical" evidence="1">
    <location>
        <begin position="118"/>
        <end position="137"/>
    </location>
</feature>
<name>A0A1G6G599_BACOV</name>
<dbReference type="Proteomes" id="UP000183670">
    <property type="component" value="Unassembled WGS sequence"/>
</dbReference>
<accession>A0A1G6G599</accession>
<dbReference type="AlphaFoldDB" id="A0A1G6G599"/>
<evidence type="ECO:0000313" key="2">
    <source>
        <dbReference type="EMBL" id="SDB77150.1"/>
    </source>
</evidence>
<proteinExistence type="predicted"/>
<organism evidence="2 3">
    <name type="scientific">Bacteroides ovatus</name>
    <dbReference type="NCBI Taxonomy" id="28116"/>
    <lineage>
        <taxon>Bacteria</taxon>
        <taxon>Pseudomonadati</taxon>
        <taxon>Bacteroidota</taxon>
        <taxon>Bacteroidia</taxon>
        <taxon>Bacteroidales</taxon>
        <taxon>Bacteroidaceae</taxon>
        <taxon>Bacteroides</taxon>
    </lineage>
</organism>
<protein>
    <submittedName>
        <fullName evidence="2">Uncharacterized protein</fullName>
    </submittedName>
</protein>
<keyword evidence="1" id="KW-1133">Transmembrane helix</keyword>
<dbReference type="RefSeq" id="WP_074558076.1">
    <property type="nucleotide sequence ID" value="NZ_FMYE01000018.1"/>
</dbReference>
<evidence type="ECO:0000313" key="3">
    <source>
        <dbReference type="Proteomes" id="UP000183670"/>
    </source>
</evidence>
<reference evidence="2 3" key="1">
    <citation type="submission" date="2016-10" db="EMBL/GenBank/DDBJ databases">
        <authorList>
            <person name="de Groot N.N."/>
        </authorList>
    </citation>
    <scope>NUCLEOTIDE SEQUENCE [LARGE SCALE GENOMIC DNA]</scope>
    <source>
        <strain evidence="2 3">NLAE-zl-C500</strain>
    </source>
</reference>
<gene>
    <name evidence="2" type="ORF">SAMN05192581_101817</name>
</gene>
<dbReference type="EMBL" id="FMYE01000018">
    <property type="protein sequence ID" value="SDB77150.1"/>
    <property type="molecule type" value="Genomic_DNA"/>
</dbReference>
<evidence type="ECO:0000256" key="1">
    <source>
        <dbReference type="SAM" id="Phobius"/>
    </source>
</evidence>